<dbReference type="Gramene" id="mRNA:HanXRQr2_Chr06g0253231">
    <property type="protein sequence ID" value="mRNA:HanXRQr2_Chr06g0253231"/>
    <property type="gene ID" value="HanXRQr2_Chr06g0253231"/>
</dbReference>
<evidence type="ECO:0000313" key="1">
    <source>
        <dbReference type="EMBL" id="KAF5801880.1"/>
    </source>
</evidence>
<keyword evidence="2" id="KW-1185">Reference proteome</keyword>
<dbReference type="Proteomes" id="UP000215914">
    <property type="component" value="Unassembled WGS sequence"/>
</dbReference>
<gene>
    <name evidence="1" type="ORF">HanXRQr2_Chr06g0253231</name>
</gene>
<name>A0A9K3ITR3_HELAN</name>
<dbReference type="AlphaFoldDB" id="A0A9K3ITR3"/>
<organism evidence="1 2">
    <name type="scientific">Helianthus annuus</name>
    <name type="common">Common sunflower</name>
    <dbReference type="NCBI Taxonomy" id="4232"/>
    <lineage>
        <taxon>Eukaryota</taxon>
        <taxon>Viridiplantae</taxon>
        <taxon>Streptophyta</taxon>
        <taxon>Embryophyta</taxon>
        <taxon>Tracheophyta</taxon>
        <taxon>Spermatophyta</taxon>
        <taxon>Magnoliopsida</taxon>
        <taxon>eudicotyledons</taxon>
        <taxon>Gunneridae</taxon>
        <taxon>Pentapetalae</taxon>
        <taxon>asterids</taxon>
        <taxon>campanulids</taxon>
        <taxon>Asterales</taxon>
        <taxon>Asteraceae</taxon>
        <taxon>Asteroideae</taxon>
        <taxon>Heliantheae alliance</taxon>
        <taxon>Heliantheae</taxon>
        <taxon>Helianthus</taxon>
    </lineage>
</organism>
<protein>
    <submittedName>
        <fullName evidence="1">Uncharacterized protein</fullName>
    </submittedName>
</protein>
<reference evidence="1" key="2">
    <citation type="submission" date="2020-06" db="EMBL/GenBank/DDBJ databases">
        <title>Helianthus annuus Genome sequencing and assembly Release 2.</title>
        <authorList>
            <person name="Gouzy J."/>
            <person name="Langlade N."/>
            <person name="Munos S."/>
        </authorList>
    </citation>
    <scope>NUCLEOTIDE SEQUENCE</scope>
    <source>
        <tissue evidence="1">Leaves</tissue>
    </source>
</reference>
<evidence type="ECO:0000313" key="2">
    <source>
        <dbReference type="Proteomes" id="UP000215914"/>
    </source>
</evidence>
<reference evidence="1" key="1">
    <citation type="journal article" date="2017" name="Nature">
        <title>The sunflower genome provides insights into oil metabolism, flowering and Asterid evolution.</title>
        <authorList>
            <person name="Badouin H."/>
            <person name="Gouzy J."/>
            <person name="Grassa C.J."/>
            <person name="Murat F."/>
            <person name="Staton S.E."/>
            <person name="Cottret L."/>
            <person name="Lelandais-Briere C."/>
            <person name="Owens G.L."/>
            <person name="Carrere S."/>
            <person name="Mayjonade B."/>
            <person name="Legrand L."/>
            <person name="Gill N."/>
            <person name="Kane N.C."/>
            <person name="Bowers J.E."/>
            <person name="Hubner S."/>
            <person name="Bellec A."/>
            <person name="Berard A."/>
            <person name="Berges H."/>
            <person name="Blanchet N."/>
            <person name="Boniface M.C."/>
            <person name="Brunel D."/>
            <person name="Catrice O."/>
            <person name="Chaidir N."/>
            <person name="Claudel C."/>
            <person name="Donnadieu C."/>
            <person name="Faraut T."/>
            <person name="Fievet G."/>
            <person name="Helmstetter N."/>
            <person name="King M."/>
            <person name="Knapp S.J."/>
            <person name="Lai Z."/>
            <person name="Le Paslier M.C."/>
            <person name="Lippi Y."/>
            <person name="Lorenzon L."/>
            <person name="Mandel J.R."/>
            <person name="Marage G."/>
            <person name="Marchand G."/>
            <person name="Marquand E."/>
            <person name="Bret-Mestries E."/>
            <person name="Morien E."/>
            <person name="Nambeesan S."/>
            <person name="Nguyen T."/>
            <person name="Pegot-Espagnet P."/>
            <person name="Pouilly N."/>
            <person name="Raftis F."/>
            <person name="Sallet E."/>
            <person name="Schiex T."/>
            <person name="Thomas J."/>
            <person name="Vandecasteele C."/>
            <person name="Vares D."/>
            <person name="Vear F."/>
            <person name="Vautrin S."/>
            <person name="Crespi M."/>
            <person name="Mangin B."/>
            <person name="Burke J.M."/>
            <person name="Salse J."/>
            <person name="Munos S."/>
            <person name="Vincourt P."/>
            <person name="Rieseberg L.H."/>
            <person name="Langlade N.B."/>
        </authorList>
    </citation>
    <scope>NUCLEOTIDE SEQUENCE</scope>
    <source>
        <tissue evidence="1">Leaves</tissue>
    </source>
</reference>
<comment type="caution">
    <text evidence="1">The sequence shown here is derived from an EMBL/GenBank/DDBJ whole genome shotgun (WGS) entry which is preliminary data.</text>
</comment>
<proteinExistence type="predicted"/>
<sequence>MFGIQVTDFAFSLGVVDLRFLIYTGMERERDVLRISEPPQLTSKLSANSISSSK</sequence>
<dbReference type="EMBL" id="MNCJ02000321">
    <property type="protein sequence ID" value="KAF5801880.1"/>
    <property type="molecule type" value="Genomic_DNA"/>
</dbReference>
<accession>A0A9K3ITR3</accession>